<dbReference type="eggNOG" id="ENOG502RYGG">
    <property type="taxonomic scope" value="Eukaryota"/>
</dbReference>
<evidence type="ECO:0008006" key="5">
    <source>
        <dbReference type="Google" id="ProtNLM"/>
    </source>
</evidence>
<keyword evidence="2" id="KW-0812">Transmembrane</keyword>
<accession>A7S045</accession>
<name>A7S045_NEMVE</name>
<dbReference type="InterPro" id="IPR013083">
    <property type="entry name" value="Znf_RING/FYVE/PHD"/>
</dbReference>
<feature type="coiled-coil region" evidence="1">
    <location>
        <begin position="50"/>
        <end position="77"/>
    </location>
</feature>
<feature type="transmembrane region" description="Helical" evidence="2">
    <location>
        <begin position="12"/>
        <end position="34"/>
    </location>
</feature>
<dbReference type="HOGENOM" id="CLU_1798738_0_0_1"/>
<sequence length="144" mass="16414">MTSILAFVRRNAVLTGMLAVAAVIPSAYFAYLYYQKYRQATIEINGRDKLIELRGKLERLLLSLDQIQHEVAENEDEECIVCNSCKAVVQTYPCQHKVLCRMCFVKTLQVAVSDFNLPLKCVLCRTRITTLDKDRHKNITSAKA</sequence>
<dbReference type="AlphaFoldDB" id="A7S045"/>
<reference evidence="3 4" key="1">
    <citation type="journal article" date="2007" name="Science">
        <title>Sea anemone genome reveals ancestral eumetazoan gene repertoire and genomic organization.</title>
        <authorList>
            <person name="Putnam N.H."/>
            <person name="Srivastava M."/>
            <person name="Hellsten U."/>
            <person name="Dirks B."/>
            <person name="Chapman J."/>
            <person name="Salamov A."/>
            <person name="Terry A."/>
            <person name="Shapiro H."/>
            <person name="Lindquist E."/>
            <person name="Kapitonov V.V."/>
            <person name="Jurka J."/>
            <person name="Genikhovich G."/>
            <person name="Grigoriev I.V."/>
            <person name="Lucas S.M."/>
            <person name="Steele R.E."/>
            <person name="Finnerty J.R."/>
            <person name="Technau U."/>
            <person name="Martindale M.Q."/>
            <person name="Rokhsar D.S."/>
        </authorList>
    </citation>
    <scope>NUCLEOTIDE SEQUENCE [LARGE SCALE GENOMIC DNA]</scope>
    <source>
        <strain evidence="4">CH2 X CH6</strain>
    </source>
</reference>
<dbReference type="STRING" id="45351.A7S045"/>
<protein>
    <recommendedName>
        <fullName evidence="5">RING-type domain-containing protein</fullName>
    </recommendedName>
</protein>
<proteinExistence type="predicted"/>
<evidence type="ECO:0000313" key="3">
    <source>
        <dbReference type="EMBL" id="EDO42952.1"/>
    </source>
</evidence>
<evidence type="ECO:0000313" key="4">
    <source>
        <dbReference type="Proteomes" id="UP000001593"/>
    </source>
</evidence>
<dbReference type="Gene3D" id="3.30.40.10">
    <property type="entry name" value="Zinc/RING finger domain, C3HC4 (zinc finger)"/>
    <property type="match status" value="1"/>
</dbReference>
<keyword evidence="2" id="KW-0472">Membrane</keyword>
<dbReference type="OMA" id="IVCNSCK"/>
<dbReference type="OrthoDB" id="6381204at2759"/>
<dbReference type="Proteomes" id="UP000001593">
    <property type="component" value="Unassembled WGS sequence"/>
</dbReference>
<dbReference type="KEGG" id="nve:5514848"/>
<keyword evidence="1" id="KW-0175">Coiled coil</keyword>
<evidence type="ECO:0000256" key="2">
    <source>
        <dbReference type="SAM" id="Phobius"/>
    </source>
</evidence>
<gene>
    <name evidence="3" type="ORF">NEMVEDRAFT_v1g241914</name>
</gene>
<evidence type="ECO:0000256" key="1">
    <source>
        <dbReference type="SAM" id="Coils"/>
    </source>
</evidence>
<dbReference type="SUPFAM" id="SSF57850">
    <property type="entry name" value="RING/U-box"/>
    <property type="match status" value="1"/>
</dbReference>
<dbReference type="InParanoid" id="A7S045"/>
<keyword evidence="2" id="KW-1133">Transmembrane helix</keyword>
<keyword evidence="4" id="KW-1185">Reference proteome</keyword>
<dbReference type="EMBL" id="DS469559">
    <property type="protein sequence ID" value="EDO42952.1"/>
    <property type="molecule type" value="Genomic_DNA"/>
</dbReference>
<organism evidence="3 4">
    <name type="scientific">Nematostella vectensis</name>
    <name type="common">Starlet sea anemone</name>
    <dbReference type="NCBI Taxonomy" id="45351"/>
    <lineage>
        <taxon>Eukaryota</taxon>
        <taxon>Metazoa</taxon>
        <taxon>Cnidaria</taxon>
        <taxon>Anthozoa</taxon>
        <taxon>Hexacorallia</taxon>
        <taxon>Actiniaria</taxon>
        <taxon>Edwardsiidae</taxon>
        <taxon>Nematostella</taxon>
    </lineage>
</organism>